<dbReference type="InterPro" id="IPR017441">
    <property type="entry name" value="Protein_kinase_ATP_BS"/>
</dbReference>
<evidence type="ECO:0000256" key="4">
    <source>
        <dbReference type="ARBA" id="ARBA00022840"/>
    </source>
</evidence>
<evidence type="ECO:0000313" key="6">
    <source>
        <dbReference type="EMBL" id="EQD46757.1"/>
    </source>
</evidence>
<dbReference type="PROSITE" id="PS00107">
    <property type="entry name" value="PROTEIN_KINASE_ATP"/>
    <property type="match status" value="1"/>
</dbReference>
<dbReference type="CDD" id="cd14014">
    <property type="entry name" value="STKc_PknB_like"/>
    <property type="match status" value="1"/>
</dbReference>
<feature type="non-terminal residue" evidence="6">
    <location>
        <position position="353"/>
    </location>
</feature>
<dbReference type="GO" id="GO:0004674">
    <property type="term" value="F:protein serine/threonine kinase activity"/>
    <property type="evidence" value="ECO:0007669"/>
    <property type="project" value="UniProtKB-KW"/>
</dbReference>
<dbReference type="GO" id="GO:0000045">
    <property type="term" value="P:autophagosome assembly"/>
    <property type="evidence" value="ECO:0007669"/>
    <property type="project" value="TreeGrafter"/>
</dbReference>
<evidence type="ECO:0000256" key="1">
    <source>
        <dbReference type="ARBA" id="ARBA00022679"/>
    </source>
</evidence>
<dbReference type="PROSITE" id="PS50011">
    <property type="entry name" value="PROTEIN_KINASE_DOM"/>
    <property type="match status" value="1"/>
</dbReference>
<reference evidence="6" key="1">
    <citation type="submission" date="2013-08" db="EMBL/GenBank/DDBJ databases">
        <authorList>
            <person name="Mendez C."/>
            <person name="Richter M."/>
            <person name="Ferrer M."/>
            <person name="Sanchez J."/>
        </authorList>
    </citation>
    <scope>NUCLEOTIDE SEQUENCE</scope>
</reference>
<evidence type="ECO:0000256" key="3">
    <source>
        <dbReference type="ARBA" id="ARBA00022777"/>
    </source>
</evidence>
<keyword evidence="6" id="KW-0723">Serine/threonine-protein kinase</keyword>
<keyword evidence="3 6" id="KW-0418">Kinase</keyword>
<evidence type="ECO:0000259" key="5">
    <source>
        <dbReference type="PROSITE" id="PS50011"/>
    </source>
</evidence>
<proteinExistence type="predicted"/>
<accession>T0ZQI4</accession>
<protein>
    <submittedName>
        <fullName evidence="6">Serine/threonine protein kinase</fullName>
        <ecNumber evidence="6">2.7.-.-</ecNumber>
    </submittedName>
</protein>
<name>T0ZQI4_9ZZZZ</name>
<dbReference type="SUPFAM" id="SSF56112">
    <property type="entry name" value="Protein kinase-like (PK-like)"/>
    <property type="match status" value="1"/>
</dbReference>
<dbReference type="GO" id="GO:0005776">
    <property type="term" value="C:autophagosome"/>
    <property type="evidence" value="ECO:0007669"/>
    <property type="project" value="TreeGrafter"/>
</dbReference>
<keyword evidence="4" id="KW-0067">ATP-binding</keyword>
<dbReference type="Gene3D" id="1.10.510.10">
    <property type="entry name" value="Transferase(Phosphotransferase) domain 1"/>
    <property type="match status" value="1"/>
</dbReference>
<organism evidence="6">
    <name type="scientific">mine drainage metagenome</name>
    <dbReference type="NCBI Taxonomy" id="410659"/>
    <lineage>
        <taxon>unclassified sequences</taxon>
        <taxon>metagenomes</taxon>
        <taxon>ecological metagenomes</taxon>
    </lineage>
</organism>
<dbReference type="InterPro" id="IPR000719">
    <property type="entry name" value="Prot_kinase_dom"/>
</dbReference>
<keyword evidence="2" id="KW-0547">Nucleotide-binding</keyword>
<dbReference type="GO" id="GO:0016020">
    <property type="term" value="C:membrane"/>
    <property type="evidence" value="ECO:0007669"/>
    <property type="project" value="TreeGrafter"/>
</dbReference>
<dbReference type="EMBL" id="AUZZ01006311">
    <property type="protein sequence ID" value="EQD46757.1"/>
    <property type="molecule type" value="Genomic_DNA"/>
</dbReference>
<dbReference type="GO" id="GO:0010506">
    <property type="term" value="P:regulation of autophagy"/>
    <property type="evidence" value="ECO:0007669"/>
    <property type="project" value="InterPro"/>
</dbReference>
<dbReference type="InterPro" id="IPR045269">
    <property type="entry name" value="Atg1-like"/>
</dbReference>
<dbReference type="AlphaFoldDB" id="T0ZQI4"/>
<dbReference type="EC" id="2.7.-.-" evidence="6"/>
<evidence type="ECO:0000256" key="2">
    <source>
        <dbReference type="ARBA" id="ARBA00022741"/>
    </source>
</evidence>
<feature type="domain" description="Protein kinase" evidence="5">
    <location>
        <begin position="6"/>
        <end position="280"/>
    </location>
</feature>
<dbReference type="PANTHER" id="PTHR24348:SF22">
    <property type="entry name" value="NON-SPECIFIC SERINE_THREONINE PROTEIN KINASE"/>
    <property type="match status" value="1"/>
</dbReference>
<dbReference type="PANTHER" id="PTHR24348">
    <property type="entry name" value="SERINE/THREONINE-PROTEIN KINASE UNC-51-RELATED"/>
    <property type="match status" value="1"/>
</dbReference>
<sequence length="353" mass="40222">MIPSKKNNPDFLGAGGFAYVFRGKDVLKNIPVVLKVPRIFDEESKSELEKRESIKESIKQIEAESRVLAEISFPGVVSYIDYFREGGQHFLVEEYADGRNLNSYLATKGKEGTKFSEEEVIRISLNLLFSVNYLHLHEIFHRDLNPGNIVLTKKIPKIIDFGTSKHLASKVSASFFTHSDRIGVPCYHPPELDSEDKIKASSTYDTYSIGALMCSMITGKFLDNDEMRGKYGVEFITRKYLEAEVKPLCNPKIFDIIVKATNLRPSERFKSAFHFIADFLSLSGEYIVTDQGYICRLDQDHKFQIYSHKDITASIFGDYMIHDNIITITERGKDERSRIGTIEHDARAEGYVV</sequence>
<dbReference type="InterPro" id="IPR011009">
    <property type="entry name" value="Kinase-like_dom_sf"/>
</dbReference>
<gene>
    <name evidence="6" type="ORF">B2A_08754</name>
</gene>
<keyword evidence="1 6" id="KW-0808">Transferase</keyword>
<dbReference type="GO" id="GO:0000407">
    <property type="term" value="C:phagophore assembly site"/>
    <property type="evidence" value="ECO:0007669"/>
    <property type="project" value="TreeGrafter"/>
</dbReference>
<comment type="caution">
    <text evidence="6">The sequence shown here is derived from an EMBL/GenBank/DDBJ whole genome shotgun (WGS) entry which is preliminary data.</text>
</comment>
<dbReference type="Pfam" id="PF00069">
    <property type="entry name" value="Pkinase"/>
    <property type="match status" value="1"/>
</dbReference>
<dbReference type="GO" id="GO:0005829">
    <property type="term" value="C:cytosol"/>
    <property type="evidence" value="ECO:0007669"/>
    <property type="project" value="TreeGrafter"/>
</dbReference>
<dbReference type="GO" id="GO:0005524">
    <property type="term" value="F:ATP binding"/>
    <property type="evidence" value="ECO:0007669"/>
    <property type="project" value="UniProtKB-KW"/>
</dbReference>
<reference evidence="6" key="2">
    <citation type="journal article" date="2014" name="ISME J.">
        <title>Microbial stratification in low pH oxic and suboxic macroscopic growths along an acid mine drainage.</title>
        <authorList>
            <person name="Mendez-Garcia C."/>
            <person name="Mesa V."/>
            <person name="Sprenger R.R."/>
            <person name="Richter M."/>
            <person name="Diez M.S."/>
            <person name="Solano J."/>
            <person name="Bargiela R."/>
            <person name="Golyshina O.V."/>
            <person name="Manteca A."/>
            <person name="Ramos J.L."/>
            <person name="Gallego J.R."/>
            <person name="Llorente I."/>
            <person name="Martins Dos Santos V.A."/>
            <person name="Jensen O.N."/>
            <person name="Pelaez A.I."/>
            <person name="Sanchez J."/>
            <person name="Ferrer M."/>
        </authorList>
    </citation>
    <scope>NUCLEOTIDE SEQUENCE</scope>
</reference>